<sequence>MYCKLKLILLRIYQLEFLVNARACYVEACSAQCVSLDLQHSLVAKWQRVVVAMLFLGRALFYFIPQEIRVVSGTLISEKEVRLVDTVVKFPKVSELRFYPESCQKSREEVANSGSRDVPASMPIAAGNVYSEERQNARNYFSQYVQQIRQLRLKFVEMSTPADPMLQLLVSQQEVGRGTAATAGAAYTKELLKNFEIMLKVHYKFEECNHLLRSLFKVLCNICENQRCIALCCHLFGKTAAVC</sequence>
<evidence type="ECO:0000313" key="2">
    <source>
        <dbReference type="Proteomes" id="UP000092460"/>
    </source>
</evidence>
<dbReference type="AlphaFoldDB" id="A0A1B0BAR2"/>
<dbReference type="EnsemblMetazoa" id="GPPI024160-RA">
    <property type="protein sequence ID" value="GPPI024160-PA"/>
    <property type="gene ID" value="GPPI024160"/>
</dbReference>
<keyword evidence="2" id="KW-1185">Reference proteome</keyword>
<dbReference type="EMBL" id="JXJN01011116">
    <property type="status" value="NOT_ANNOTATED_CDS"/>
    <property type="molecule type" value="Genomic_DNA"/>
</dbReference>
<dbReference type="EMBL" id="JXJN01011117">
    <property type="status" value="NOT_ANNOTATED_CDS"/>
    <property type="molecule type" value="Genomic_DNA"/>
</dbReference>
<reference evidence="2" key="1">
    <citation type="submission" date="2015-01" db="EMBL/GenBank/DDBJ databases">
        <authorList>
            <person name="Aksoy S."/>
            <person name="Warren W."/>
            <person name="Wilson R.K."/>
        </authorList>
    </citation>
    <scope>NUCLEOTIDE SEQUENCE [LARGE SCALE GENOMIC DNA]</scope>
    <source>
        <strain evidence="2">IAEA</strain>
    </source>
</reference>
<protein>
    <submittedName>
        <fullName evidence="1">Uncharacterized protein</fullName>
    </submittedName>
</protein>
<dbReference type="VEuPathDB" id="VectorBase:GPPI024160"/>
<proteinExistence type="predicted"/>
<name>A0A1B0BAR2_9MUSC</name>
<dbReference type="Proteomes" id="UP000092460">
    <property type="component" value="Unassembled WGS sequence"/>
</dbReference>
<organism evidence="1 2">
    <name type="scientific">Glossina palpalis gambiensis</name>
    <dbReference type="NCBI Taxonomy" id="67801"/>
    <lineage>
        <taxon>Eukaryota</taxon>
        <taxon>Metazoa</taxon>
        <taxon>Ecdysozoa</taxon>
        <taxon>Arthropoda</taxon>
        <taxon>Hexapoda</taxon>
        <taxon>Insecta</taxon>
        <taxon>Pterygota</taxon>
        <taxon>Neoptera</taxon>
        <taxon>Endopterygota</taxon>
        <taxon>Diptera</taxon>
        <taxon>Brachycera</taxon>
        <taxon>Muscomorpha</taxon>
        <taxon>Hippoboscoidea</taxon>
        <taxon>Glossinidae</taxon>
        <taxon>Glossina</taxon>
    </lineage>
</organism>
<evidence type="ECO:0000313" key="1">
    <source>
        <dbReference type="EnsemblMetazoa" id="GPPI024160-PA"/>
    </source>
</evidence>
<reference evidence="1" key="2">
    <citation type="submission" date="2020-05" db="UniProtKB">
        <authorList>
            <consortium name="EnsemblMetazoa"/>
        </authorList>
    </citation>
    <scope>IDENTIFICATION</scope>
    <source>
        <strain evidence="1">IAEA</strain>
    </source>
</reference>
<accession>A0A1B0BAR2</accession>